<name>A0ACB9K7E0_9ASTR</name>
<reference evidence="1 2" key="2">
    <citation type="journal article" date="2022" name="Mol. Ecol. Resour.">
        <title>The genomes of chicory, endive, great burdock and yacon provide insights into Asteraceae paleo-polyploidization history and plant inulin production.</title>
        <authorList>
            <person name="Fan W."/>
            <person name="Wang S."/>
            <person name="Wang H."/>
            <person name="Wang A."/>
            <person name="Jiang F."/>
            <person name="Liu H."/>
            <person name="Zhao H."/>
            <person name="Xu D."/>
            <person name="Zhang Y."/>
        </authorList>
    </citation>
    <scope>NUCLEOTIDE SEQUENCE [LARGE SCALE GENOMIC DNA]</scope>
    <source>
        <strain evidence="2">cv. Yunnan</strain>
        <tissue evidence="1">Leaves</tissue>
    </source>
</reference>
<evidence type="ECO:0000313" key="1">
    <source>
        <dbReference type="EMBL" id="KAI3828210.1"/>
    </source>
</evidence>
<organism evidence="1 2">
    <name type="scientific">Smallanthus sonchifolius</name>
    <dbReference type="NCBI Taxonomy" id="185202"/>
    <lineage>
        <taxon>Eukaryota</taxon>
        <taxon>Viridiplantae</taxon>
        <taxon>Streptophyta</taxon>
        <taxon>Embryophyta</taxon>
        <taxon>Tracheophyta</taxon>
        <taxon>Spermatophyta</taxon>
        <taxon>Magnoliopsida</taxon>
        <taxon>eudicotyledons</taxon>
        <taxon>Gunneridae</taxon>
        <taxon>Pentapetalae</taxon>
        <taxon>asterids</taxon>
        <taxon>campanulids</taxon>
        <taxon>Asterales</taxon>
        <taxon>Asteraceae</taxon>
        <taxon>Asteroideae</taxon>
        <taxon>Heliantheae alliance</taxon>
        <taxon>Millerieae</taxon>
        <taxon>Smallanthus</taxon>
    </lineage>
</organism>
<dbReference type="Proteomes" id="UP001056120">
    <property type="component" value="Linkage Group LG01"/>
</dbReference>
<accession>A0ACB9K7E0</accession>
<reference evidence="2" key="1">
    <citation type="journal article" date="2022" name="Mol. Ecol. Resour.">
        <title>The genomes of chicory, endive, great burdock and yacon provide insights into Asteraceae palaeo-polyploidization history and plant inulin production.</title>
        <authorList>
            <person name="Fan W."/>
            <person name="Wang S."/>
            <person name="Wang H."/>
            <person name="Wang A."/>
            <person name="Jiang F."/>
            <person name="Liu H."/>
            <person name="Zhao H."/>
            <person name="Xu D."/>
            <person name="Zhang Y."/>
        </authorList>
    </citation>
    <scope>NUCLEOTIDE SEQUENCE [LARGE SCALE GENOMIC DNA]</scope>
    <source>
        <strain evidence="2">cv. Yunnan</strain>
    </source>
</reference>
<gene>
    <name evidence="1" type="ORF">L1987_02307</name>
</gene>
<proteinExistence type="predicted"/>
<keyword evidence="2" id="KW-1185">Reference proteome</keyword>
<comment type="caution">
    <text evidence="1">The sequence shown here is derived from an EMBL/GenBank/DDBJ whole genome shotgun (WGS) entry which is preliminary data.</text>
</comment>
<protein>
    <submittedName>
        <fullName evidence="1">Uncharacterized protein</fullName>
    </submittedName>
</protein>
<dbReference type="EMBL" id="CM042018">
    <property type="protein sequence ID" value="KAI3828210.1"/>
    <property type="molecule type" value="Genomic_DNA"/>
</dbReference>
<sequence length="101" mass="10719">MRVMGATPRGNSRIHANISAIGIIWSGKGNYGDGFIISTIPASLFDSNVLIVVSHSTPAQGALLFPLSTDTTDSDLHLCALLGISFSATWGWFNPITNDVE</sequence>
<evidence type="ECO:0000313" key="2">
    <source>
        <dbReference type="Proteomes" id="UP001056120"/>
    </source>
</evidence>